<dbReference type="PANTHER" id="PTHR35381">
    <property type="entry name" value="EF-HAND DOMAIN-CONTAINING PROTEIN"/>
    <property type="match status" value="1"/>
</dbReference>
<protein>
    <submittedName>
        <fullName evidence="2">Uncharacterized protein</fullName>
    </submittedName>
</protein>
<dbReference type="PANTHER" id="PTHR35381:SF1">
    <property type="entry name" value="EF-HAND DOMAIN-CONTAINING PROTEIN"/>
    <property type="match status" value="1"/>
</dbReference>
<comment type="caution">
    <text evidence="2">The sequence shown here is derived from an EMBL/GenBank/DDBJ whole genome shotgun (WGS) entry which is preliminary data.</text>
</comment>
<name>A0A4Z1SLF9_GIAMU</name>
<reference evidence="2 3" key="1">
    <citation type="submission" date="2019-05" db="EMBL/GenBank/DDBJ databases">
        <title>The compact genome of Giardia muris reveals important steps in the evolution of intestinal protozoan parasites.</title>
        <authorList>
            <person name="Xu F."/>
            <person name="Jimenez-Gonzalez A."/>
            <person name="Einarsson E."/>
            <person name="Astvaldsson A."/>
            <person name="Peirasmaki D."/>
            <person name="Eckmann L."/>
            <person name="Andersson J.O."/>
            <person name="Svard S.G."/>
            <person name="Jerlstrom-Hultqvist J."/>
        </authorList>
    </citation>
    <scope>NUCLEOTIDE SEQUENCE [LARGE SCALE GENOMIC DNA]</scope>
    <source>
        <strain evidence="2 3">Roberts-Thomson</strain>
    </source>
</reference>
<keyword evidence="3" id="KW-1185">Reference proteome</keyword>
<dbReference type="VEuPathDB" id="GiardiaDB:GMRT_13383"/>
<accession>A0A4Z1SLF9</accession>
<evidence type="ECO:0000313" key="2">
    <source>
        <dbReference type="EMBL" id="TNJ26350.1"/>
    </source>
</evidence>
<dbReference type="EMBL" id="VDLU01000005">
    <property type="protein sequence ID" value="TNJ26350.1"/>
    <property type="molecule type" value="Genomic_DNA"/>
</dbReference>
<dbReference type="AlphaFoldDB" id="A0A4Z1SLF9"/>
<gene>
    <name evidence="2" type="ORF">GMRT_13383</name>
</gene>
<feature type="compositionally biased region" description="Basic residues" evidence="1">
    <location>
        <begin position="70"/>
        <end position="82"/>
    </location>
</feature>
<evidence type="ECO:0000313" key="3">
    <source>
        <dbReference type="Proteomes" id="UP000315496"/>
    </source>
</evidence>
<proteinExistence type="predicted"/>
<dbReference type="Proteomes" id="UP000315496">
    <property type="component" value="Chromosome 5"/>
</dbReference>
<feature type="region of interest" description="Disordered" evidence="1">
    <location>
        <begin position="59"/>
        <end position="83"/>
    </location>
</feature>
<organism evidence="2 3">
    <name type="scientific">Giardia muris</name>
    <dbReference type="NCBI Taxonomy" id="5742"/>
    <lineage>
        <taxon>Eukaryota</taxon>
        <taxon>Metamonada</taxon>
        <taxon>Diplomonadida</taxon>
        <taxon>Hexamitidae</taxon>
        <taxon>Giardiinae</taxon>
        <taxon>Giardia</taxon>
    </lineage>
</organism>
<sequence>MPNCLELEVDVGDLGLHSIVIQKGDDPMAVARLFAAQHFLSETYVEPIAAILANGLQRLETPPGSTHTTPPKRRPTRVHKQARNPGKLVLRDAQIEAAVTRLSKPSTTWEAPRREPVRRGEWFTSKQLGDCVEPVFSRLYTSAAAKNSEAFQSPDESLSLSQLKIISESRQQAAAERLYRQGLERTRRLEAVYRQNLEEREALPEECTFRPMILPMTQSTNYSTGNHESVVTRLTVTAPNAKEAHLRTLRGAMTEERLRECTFQPAIGTTQRTSHAVKARLKRFVEEWGDACAC</sequence>
<evidence type="ECO:0000256" key="1">
    <source>
        <dbReference type="SAM" id="MobiDB-lite"/>
    </source>
</evidence>